<dbReference type="OrthoDB" id="7280426at2"/>
<evidence type="ECO:0000256" key="2">
    <source>
        <dbReference type="SAM" id="Phobius"/>
    </source>
</evidence>
<dbReference type="PATRIC" id="fig|33995.3.peg.472"/>
<keyword evidence="2" id="KW-0812">Transmembrane</keyword>
<dbReference type="RefSeq" id="WP_019087092.1">
    <property type="nucleotide sequence ID" value="NZ_LHUQ01000002.1"/>
</dbReference>
<gene>
    <name evidence="3" type="ORF">KOEU_04340</name>
</gene>
<sequence length="143" mass="15770">MRPQNDNSSPAVLHFPRRNILSPREASHYLGIRPSHLRAMKWLRCGPKPISINRQTLYTEAELRDFRLGLLHAVGVAEQGGPYREIHGHPPAQTAGTDSAEGEAPATDPLLVLLSANLIRRRALGVSLWGMLLLGIGIDLILF</sequence>
<organism evidence="3 4">
    <name type="scientific">Komagataeibacter europaeus</name>
    <name type="common">Gluconacetobacter europaeus</name>
    <dbReference type="NCBI Taxonomy" id="33995"/>
    <lineage>
        <taxon>Bacteria</taxon>
        <taxon>Pseudomonadati</taxon>
        <taxon>Pseudomonadota</taxon>
        <taxon>Alphaproteobacteria</taxon>
        <taxon>Acetobacterales</taxon>
        <taxon>Acetobacteraceae</taxon>
        <taxon>Komagataeibacter</taxon>
    </lineage>
</organism>
<evidence type="ECO:0000256" key="1">
    <source>
        <dbReference type="SAM" id="MobiDB-lite"/>
    </source>
</evidence>
<evidence type="ECO:0000313" key="3">
    <source>
        <dbReference type="EMBL" id="KON65747.1"/>
    </source>
</evidence>
<accession>A0A0M0EKF1</accession>
<evidence type="ECO:0008006" key="5">
    <source>
        <dbReference type="Google" id="ProtNLM"/>
    </source>
</evidence>
<keyword evidence="2" id="KW-0472">Membrane</keyword>
<keyword evidence="2" id="KW-1133">Transmembrane helix</keyword>
<dbReference type="STRING" id="33995.KOEU_04340"/>
<dbReference type="EMBL" id="LHUQ01000002">
    <property type="protein sequence ID" value="KON65747.1"/>
    <property type="molecule type" value="Genomic_DNA"/>
</dbReference>
<comment type="caution">
    <text evidence="3">The sequence shown here is derived from an EMBL/GenBank/DDBJ whole genome shotgun (WGS) entry which is preliminary data.</text>
</comment>
<keyword evidence="4" id="KW-1185">Reference proteome</keyword>
<evidence type="ECO:0000313" key="4">
    <source>
        <dbReference type="Proteomes" id="UP000037566"/>
    </source>
</evidence>
<feature type="transmembrane region" description="Helical" evidence="2">
    <location>
        <begin position="123"/>
        <end position="142"/>
    </location>
</feature>
<protein>
    <recommendedName>
        <fullName evidence="5">Helix-turn-helix domain protein</fullName>
    </recommendedName>
</protein>
<proteinExistence type="predicted"/>
<name>A0A0M0EKF1_KOMEU</name>
<dbReference type="AlphaFoldDB" id="A0A0M0EKF1"/>
<reference evidence="3" key="1">
    <citation type="submission" date="2015-08" db="EMBL/GenBank/DDBJ databases">
        <title>Draft genome sequence of Komagataeibacter europaeus CECT 8546 a cellulose producer strain from vinegar produced by the traditional method.</title>
        <authorList>
            <person name="Poehlein A."/>
            <person name="Valera M.J."/>
            <person name="Haack F.S."/>
            <person name="Mas A."/>
            <person name="Daniel R."/>
            <person name="Streit W.R."/>
            <person name="Mateo E."/>
        </authorList>
    </citation>
    <scope>NUCLEOTIDE SEQUENCE [LARGE SCALE GENOMIC DNA]</scope>
    <source>
        <strain evidence="3">CECT 8546</strain>
    </source>
</reference>
<feature type="region of interest" description="Disordered" evidence="1">
    <location>
        <begin position="82"/>
        <end position="103"/>
    </location>
</feature>
<dbReference type="Proteomes" id="UP000037566">
    <property type="component" value="Unassembled WGS sequence"/>
</dbReference>